<dbReference type="RefSeq" id="WP_092483516.1">
    <property type="nucleotide sequence ID" value="NZ_FOYM01000014.1"/>
</dbReference>
<keyword evidence="2" id="KW-1185">Reference proteome</keyword>
<dbReference type="InterPro" id="IPR021617">
    <property type="entry name" value="DUF3231"/>
</dbReference>
<dbReference type="InterPro" id="IPR012347">
    <property type="entry name" value="Ferritin-like"/>
</dbReference>
<evidence type="ECO:0008006" key="3">
    <source>
        <dbReference type="Google" id="ProtNLM"/>
    </source>
</evidence>
<organism evidence="1 2">
    <name type="scientific">Desulfoscipio geothermicus DSM 3669</name>
    <dbReference type="NCBI Taxonomy" id="1121426"/>
    <lineage>
        <taxon>Bacteria</taxon>
        <taxon>Bacillati</taxon>
        <taxon>Bacillota</taxon>
        <taxon>Clostridia</taxon>
        <taxon>Eubacteriales</taxon>
        <taxon>Desulfallaceae</taxon>
        <taxon>Desulfoscipio</taxon>
    </lineage>
</organism>
<dbReference type="Gene3D" id="1.20.1260.10">
    <property type="match status" value="1"/>
</dbReference>
<dbReference type="STRING" id="39060.SAMN05660706_11461"/>
<evidence type="ECO:0000313" key="2">
    <source>
        <dbReference type="Proteomes" id="UP000199584"/>
    </source>
</evidence>
<dbReference type="Pfam" id="PF11553">
    <property type="entry name" value="DUF3231"/>
    <property type="match status" value="1"/>
</dbReference>
<dbReference type="OrthoDB" id="1807877at2"/>
<reference evidence="2" key="1">
    <citation type="submission" date="2016-10" db="EMBL/GenBank/DDBJ databases">
        <authorList>
            <person name="Varghese N."/>
            <person name="Submissions S."/>
        </authorList>
    </citation>
    <scope>NUCLEOTIDE SEQUENCE [LARGE SCALE GENOMIC DNA]</scope>
    <source>
        <strain evidence="2">DSM 3669</strain>
    </source>
</reference>
<dbReference type="EMBL" id="FOYM01000014">
    <property type="protein sequence ID" value="SFR07208.1"/>
    <property type="molecule type" value="Genomic_DNA"/>
</dbReference>
<dbReference type="AlphaFoldDB" id="A0A1I6DPC1"/>
<accession>A0A1I6DPC1</accession>
<gene>
    <name evidence="1" type="ORF">SAMN05660706_11461</name>
</gene>
<proteinExistence type="predicted"/>
<name>A0A1I6DPC1_9FIRM</name>
<evidence type="ECO:0000313" key="1">
    <source>
        <dbReference type="EMBL" id="SFR07208.1"/>
    </source>
</evidence>
<dbReference type="Proteomes" id="UP000199584">
    <property type="component" value="Unassembled WGS sequence"/>
</dbReference>
<protein>
    <recommendedName>
        <fullName evidence="3">DUF3231 family protein</fullName>
    </recommendedName>
</protein>
<sequence>MQFINSFCKNTKEKPHCGEVFCLWQHLAQRYDTLEITQIFQNFAHDNDFKAILTMGLKILNNEIELIEKQMNYFDISVPPRPPKSANTPTNTEILRDEIMFRIIYWGIQNFVIQQTKSILAVEKNHLKSMFIKMLETEINLYDKLTSFGKSKGWLYVPPMCDKRS</sequence>